<evidence type="ECO:0000256" key="3">
    <source>
        <dbReference type="ARBA" id="ARBA00012274"/>
    </source>
</evidence>
<dbReference type="Gene3D" id="1.10.620.20">
    <property type="entry name" value="Ribonucleotide Reductase, subunit A"/>
    <property type="match status" value="1"/>
</dbReference>
<dbReference type="InterPro" id="IPR030475">
    <property type="entry name" value="RNR_small_AS"/>
</dbReference>
<dbReference type="EMBL" id="KX349296">
    <property type="protein sequence ID" value="AOO12824.1"/>
    <property type="molecule type" value="Genomic_DNA"/>
</dbReference>
<dbReference type="EMBL" id="KX349297">
    <property type="protein sequence ID" value="AOO13053.1"/>
    <property type="molecule type" value="Genomic_DNA"/>
</dbReference>
<dbReference type="CDD" id="cd01049">
    <property type="entry name" value="RNRR2"/>
    <property type="match status" value="1"/>
</dbReference>
<protein>
    <recommendedName>
        <fullName evidence="3">ribonucleoside-diphosphate reductase</fullName>
        <ecNumber evidence="3">1.17.4.1</ecNumber>
    </recommendedName>
</protein>
<dbReference type="Proteomes" id="UP000225478">
    <property type="component" value="Segment"/>
</dbReference>
<organism evidence="7 17">
    <name type="scientific">Cyanophage S-RIM44</name>
    <dbReference type="NCBI Taxonomy" id="1278485"/>
    <lineage>
        <taxon>Viruses</taxon>
        <taxon>Duplodnaviria</taxon>
        <taxon>Heunggongvirae</taxon>
        <taxon>Uroviricota</taxon>
        <taxon>Caudoviricetes</taxon>
        <taxon>Pantevenvirales</taxon>
        <taxon>Kyanoviridae</taxon>
        <taxon>Vellamovirus</taxon>
        <taxon>Vellamovirus rhodeisland44</taxon>
    </lineage>
</organism>
<dbReference type="PANTHER" id="PTHR23409:SF18">
    <property type="entry name" value="RIBONUCLEOSIDE-DIPHOSPHATE REDUCTASE SUBUNIT M2"/>
    <property type="match status" value="1"/>
</dbReference>
<proteinExistence type="inferred from homology"/>
<dbReference type="EMBL" id="KX349293">
    <property type="protein sequence ID" value="AOO12124.1"/>
    <property type="molecule type" value="Genomic_DNA"/>
</dbReference>
<dbReference type="EMBL" id="KU594607">
    <property type="protein sequence ID" value="AMO43414.1"/>
    <property type="molecule type" value="Genomic_DNA"/>
</dbReference>
<evidence type="ECO:0000313" key="15">
    <source>
        <dbReference type="Proteomes" id="UP000221709"/>
    </source>
</evidence>
<keyword evidence="4" id="KW-0479">Metal-binding</keyword>
<dbReference type="InterPro" id="IPR033909">
    <property type="entry name" value="RNR_small"/>
</dbReference>
<dbReference type="InterPro" id="IPR000358">
    <property type="entry name" value="RNR_small_fam"/>
</dbReference>
<evidence type="ECO:0000256" key="6">
    <source>
        <dbReference type="ARBA" id="ARBA00023004"/>
    </source>
</evidence>
<comment type="cofactor">
    <cofactor evidence="1">
        <name>Fe cation</name>
        <dbReference type="ChEBI" id="CHEBI:24875"/>
    </cofactor>
</comment>
<evidence type="ECO:0000313" key="7">
    <source>
        <dbReference type="EMBL" id="AMO43414.1"/>
    </source>
</evidence>
<evidence type="ECO:0000313" key="10">
    <source>
        <dbReference type="EMBL" id="AOO12124.1"/>
    </source>
</evidence>
<dbReference type="PROSITE" id="PS00368">
    <property type="entry name" value="RIBORED_SMALL"/>
    <property type="match status" value="1"/>
</dbReference>
<dbReference type="EMBL" id="KX349295">
    <property type="protein sequence ID" value="AOO12587.1"/>
    <property type="molecule type" value="Genomic_DNA"/>
</dbReference>
<evidence type="ECO:0000256" key="4">
    <source>
        <dbReference type="ARBA" id="ARBA00022723"/>
    </source>
</evidence>
<dbReference type="Proteomes" id="UP000226130">
    <property type="component" value="Segment"/>
</dbReference>
<keyword evidence="6" id="KW-0408">Iron</keyword>
<evidence type="ECO:0000313" key="14">
    <source>
        <dbReference type="EMBL" id="AOO13053.1"/>
    </source>
</evidence>
<dbReference type="Proteomes" id="UP000221709">
    <property type="component" value="Segment"/>
</dbReference>
<evidence type="ECO:0000313" key="17">
    <source>
        <dbReference type="Proteomes" id="UP000225786"/>
    </source>
</evidence>
<reference evidence="15 16" key="1">
    <citation type="journal article" date="2016" name="Environ. Microbiol.">
        <title>Genomic diversification of marine cyanophages into stable ecotypes.</title>
        <authorList>
            <person name="Marston M.F."/>
            <person name="Martiny J.B."/>
        </authorList>
    </citation>
    <scope>NUCLEOTIDE SEQUENCE [LARGE SCALE GENOMIC DNA]</scope>
    <source>
        <strain evidence="8">ES_42_0910</strain>
        <strain evidence="9">Np_05_0604</strain>
        <strain evidence="10">Np_20_0711</strain>
        <strain evidence="11">Np_42_0711</strain>
        <strain evidence="12">Sn_08_0709</strain>
        <strain evidence="13">Sn_13_0910</strain>
        <strain evidence="14">W2_10_0709</strain>
    </source>
</reference>
<evidence type="ECO:0000256" key="5">
    <source>
        <dbReference type="ARBA" id="ARBA00023002"/>
    </source>
</evidence>
<evidence type="ECO:0000313" key="12">
    <source>
        <dbReference type="EMBL" id="AOO12587.1"/>
    </source>
</evidence>
<evidence type="ECO:0000313" key="16">
    <source>
        <dbReference type="Proteomes" id="UP000222561"/>
    </source>
</evidence>
<dbReference type="GO" id="GO:0004748">
    <property type="term" value="F:ribonucleoside-diphosphate reductase activity, thioredoxin disulfide as acceptor"/>
    <property type="evidence" value="ECO:0007669"/>
    <property type="project" value="UniProtKB-EC"/>
</dbReference>
<dbReference type="NCBIfam" id="NF006576">
    <property type="entry name" value="PRK09101.1"/>
    <property type="match status" value="1"/>
</dbReference>
<dbReference type="PANTHER" id="PTHR23409">
    <property type="entry name" value="RIBONUCLEOSIDE-DIPHOSPHATE REDUCTASE SMALL CHAIN"/>
    <property type="match status" value="1"/>
</dbReference>
<evidence type="ECO:0000313" key="9">
    <source>
        <dbReference type="EMBL" id="AOO11886.1"/>
    </source>
</evidence>
<dbReference type="GO" id="GO:0009263">
    <property type="term" value="P:deoxyribonucleotide biosynthetic process"/>
    <property type="evidence" value="ECO:0007669"/>
    <property type="project" value="InterPro"/>
</dbReference>
<dbReference type="Proteomes" id="UP000222561">
    <property type="component" value="Segment"/>
</dbReference>
<dbReference type="Pfam" id="PF00268">
    <property type="entry name" value="Ribonuc_red_sm"/>
    <property type="match status" value="1"/>
</dbReference>
<evidence type="ECO:0000313" key="13">
    <source>
        <dbReference type="EMBL" id="AOO12824.1"/>
    </source>
</evidence>
<dbReference type="Proteomes" id="UP000225786">
    <property type="component" value="Segment"/>
</dbReference>
<dbReference type="EMBL" id="KX349294">
    <property type="protein sequence ID" value="AOO12359.1"/>
    <property type="molecule type" value="Genomic_DNA"/>
</dbReference>
<sequence>MTAVQFKVNEGYKNTKIEGMTVFNKNIVDTTKQHMFFGPPLGVQRYDNFKYPVFDKLTQQQLGYFWRPEEVSLQKDRADYQQLRPEQKHIFTSNLKYQIMLDSVQGRGPGMAFMPYCSLPELESAMNIWQTMEMVHSRSYTHIIKNIYPDPSVVFDAIITDEKILERATSVTAAYDEFLQAAHMYDTGNMWKEDWKDSPTAKWELKDLKRKLYRAVANVYILEGIRFYVSFACSFAFGENKLMEGNAKIISLIARDESQHMTITQNILNKWKQGDDPDMVEIAQEEEKNVYEMFNKCVEEEVIWADYLFRDGSMIGLNAKLLQKYVEWTANRRMKSIGLKPTFDAPLSNNPLPWTEHWLSSRGLQVAPQETEVESYVIGGIAQDVEENTFAGFQL</sequence>
<evidence type="ECO:0000256" key="2">
    <source>
        <dbReference type="ARBA" id="ARBA00009303"/>
    </source>
</evidence>
<dbReference type="Proteomes" id="UP000225178">
    <property type="component" value="Segment"/>
</dbReference>
<evidence type="ECO:0000313" key="11">
    <source>
        <dbReference type="EMBL" id="AOO12359.1"/>
    </source>
</evidence>
<dbReference type="Proteomes" id="UP000225402">
    <property type="component" value="Segment"/>
</dbReference>
<accession>A0A127KMW7</accession>
<dbReference type="GO" id="GO:0046872">
    <property type="term" value="F:metal ion binding"/>
    <property type="evidence" value="ECO:0007669"/>
    <property type="project" value="UniProtKB-KW"/>
</dbReference>
<dbReference type="EC" id="1.17.4.1" evidence="3"/>
<dbReference type="InterPro" id="IPR009078">
    <property type="entry name" value="Ferritin-like_SF"/>
</dbReference>
<dbReference type="Proteomes" id="UP000223571">
    <property type="component" value="Segment"/>
</dbReference>
<gene>
    <name evidence="8" type="ORF">ES420910_177</name>
    <name evidence="9" type="ORF">Np050604_170</name>
    <name evidence="10" type="ORF">Np200711_178</name>
    <name evidence="11" type="ORF">Np420711_177</name>
    <name evidence="12" type="ORF">Sn080709_170</name>
    <name evidence="13" type="ORF">Sn130910_177</name>
    <name evidence="14" type="ORF">W2100709_171</name>
    <name evidence="7" type="ORF">W270710_170</name>
</gene>
<dbReference type="EMBL" id="KX349292">
    <property type="protein sequence ID" value="AOO11886.1"/>
    <property type="molecule type" value="Genomic_DNA"/>
</dbReference>
<keyword evidence="5" id="KW-0560">Oxidoreductase</keyword>
<evidence type="ECO:0000256" key="1">
    <source>
        <dbReference type="ARBA" id="ARBA00001962"/>
    </source>
</evidence>
<dbReference type="InterPro" id="IPR012348">
    <property type="entry name" value="RNR-like"/>
</dbReference>
<reference evidence="7 17" key="2">
    <citation type="submission" date="2016-01" db="EMBL/GenBank/DDBJ databases">
        <title>The genomic content and context of auxiliary metabolic genes in marine cyanophages.</title>
        <authorList>
            <person name="Marston M.F."/>
            <person name="Martiny J.B.H."/>
            <person name="Crummett L.T."/>
        </authorList>
    </citation>
    <scope>NUCLEOTIDE SEQUENCE [LARGE SCALE GENOMIC DNA]</scope>
    <source>
        <strain evidence="7">W2_07_0710</strain>
    </source>
</reference>
<evidence type="ECO:0000313" key="8">
    <source>
        <dbReference type="EMBL" id="AOO11658.1"/>
    </source>
</evidence>
<dbReference type="UniPathway" id="UPA00326"/>
<name>A0A127KMW7_9CAUD</name>
<keyword evidence="15" id="KW-1185">Reference proteome</keyword>
<dbReference type="EMBL" id="KX349291">
    <property type="protein sequence ID" value="AOO11658.1"/>
    <property type="molecule type" value="Genomic_DNA"/>
</dbReference>
<comment type="similarity">
    <text evidence="2">Belongs to the ribonucleoside diphosphate reductase small chain family.</text>
</comment>
<dbReference type="SUPFAM" id="SSF47240">
    <property type="entry name" value="Ferritin-like"/>
    <property type="match status" value="1"/>
</dbReference>